<sequence length="70" mass="8030">MNFSSALFIARTSNPNLLMFMLNRRSFLGGYERPGMPLKICNQISNSIAESNDLRQNEGRCYCSLQPWLL</sequence>
<gene>
    <name evidence="1" type="ORF">CCAM_LOCUS42487</name>
</gene>
<reference evidence="1 2" key="1">
    <citation type="submission" date="2018-04" db="EMBL/GenBank/DDBJ databases">
        <authorList>
            <person name="Vogel A."/>
        </authorList>
    </citation>
    <scope>NUCLEOTIDE SEQUENCE [LARGE SCALE GENOMIC DNA]</scope>
</reference>
<dbReference type="Proteomes" id="UP000595140">
    <property type="component" value="Unassembled WGS sequence"/>
</dbReference>
<protein>
    <submittedName>
        <fullName evidence="1">Uncharacterized protein</fullName>
    </submittedName>
</protein>
<keyword evidence="2" id="KW-1185">Reference proteome</keyword>
<evidence type="ECO:0000313" key="2">
    <source>
        <dbReference type="Proteomes" id="UP000595140"/>
    </source>
</evidence>
<organism evidence="1 2">
    <name type="scientific">Cuscuta campestris</name>
    <dbReference type="NCBI Taxonomy" id="132261"/>
    <lineage>
        <taxon>Eukaryota</taxon>
        <taxon>Viridiplantae</taxon>
        <taxon>Streptophyta</taxon>
        <taxon>Embryophyta</taxon>
        <taxon>Tracheophyta</taxon>
        <taxon>Spermatophyta</taxon>
        <taxon>Magnoliopsida</taxon>
        <taxon>eudicotyledons</taxon>
        <taxon>Gunneridae</taxon>
        <taxon>Pentapetalae</taxon>
        <taxon>asterids</taxon>
        <taxon>lamiids</taxon>
        <taxon>Solanales</taxon>
        <taxon>Convolvulaceae</taxon>
        <taxon>Cuscuteae</taxon>
        <taxon>Cuscuta</taxon>
        <taxon>Cuscuta subgen. Grammica</taxon>
        <taxon>Cuscuta sect. Cleistogrammica</taxon>
    </lineage>
</organism>
<dbReference type="AlphaFoldDB" id="A0A484NGX2"/>
<proteinExistence type="predicted"/>
<accession>A0A484NGX2</accession>
<dbReference type="EMBL" id="OOIL02006707">
    <property type="protein sequence ID" value="VFR00712.1"/>
    <property type="molecule type" value="Genomic_DNA"/>
</dbReference>
<evidence type="ECO:0000313" key="1">
    <source>
        <dbReference type="EMBL" id="VFR00712.1"/>
    </source>
</evidence>
<name>A0A484NGX2_9ASTE</name>